<comment type="function">
    <text evidence="1">Putative transcription factor.</text>
</comment>
<evidence type="ECO:0000256" key="1">
    <source>
        <dbReference type="ARBA" id="ARBA00004049"/>
    </source>
</evidence>
<keyword evidence="5" id="KW-0804">Transcription</keyword>
<keyword evidence="2" id="KW-0805">Transcription regulation</keyword>
<reference evidence="8 9" key="1">
    <citation type="journal article" date="2020" name="IScience">
        <title>Genome Sequencing of the Endangered Kingdonia uniflora (Circaeasteraceae, Ranunculales) Reveals Potential Mechanisms of Evolutionary Specialization.</title>
        <authorList>
            <person name="Sun Y."/>
            <person name="Deng T."/>
            <person name="Zhang A."/>
            <person name="Moore M.J."/>
            <person name="Landis J.B."/>
            <person name="Lin N."/>
            <person name="Zhang H."/>
            <person name="Zhang X."/>
            <person name="Huang J."/>
            <person name="Zhang X."/>
            <person name="Sun H."/>
            <person name="Wang H."/>
        </authorList>
    </citation>
    <scope>NUCLEOTIDE SEQUENCE [LARGE SCALE GENOMIC DNA]</scope>
    <source>
        <strain evidence="8">TB1705</strain>
        <tissue evidence="8">Leaf</tissue>
    </source>
</reference>
<evidence type="ECO:0000259" key="7">
    <source>
        <dbReference type="PROSITE" id="PS51519"/>
    </source>
</evidence>
<comment type="caution">
    <text evidence="8">The sequence shown here is derived from an EMBL/GenBank/DDBJ whole genome shotgun (WGS) entry which is preliminary data.</text>
</comment>
<accession>A0A7J7L4Y1</accession>
<keyword evidence="6" id="KW-0539">Nucleus</keyword>
<evidence type="ECO:0000256" key="2">
    <source>
        <dbReference type="ARBA" id="ARBA00023015"/>
    </source>
</evidence>
<dbReference type="GO" id="GO:0003700">
    <property type="term" value="F:DNA-binding transcription factor activity"/>
    <property type="evidence" value="ECO:0007669"/>
    <property type="project" value="InterPro"/>
</dbReference>
<dbReference type="Proteomes" id="UP000541444">
    <property type="component" value="Unassembled WGS sequence"/>
</dbReference>
<proteinExistence type="predicted"/>
<name>A0A7J7L4Y1_9MAGN</name>
<keyword evidence="4" id="KW-0238">DNA-binding</keyword>
<evidence type="ECO:0000313" key="8">
    <source>
        <dbReference type="EMBL" id="KAF6137653.1"/>
    </source>
</evidence>
<sequence length="263" mass="30359">MASIKTPPFVLSSLAVFKNIINEELIRSIHVYRFEDGKEKGLEREFMFSLTGSYVEMSAQPVLKLSRVRLSELLEGQLIGIWLCILAFETDQPTLSSKIPSLLLISRNQKLKSIPTLYNDLQTVFQLKCRTENNEEHNFAQEEMYEEKKENHHHSPKNMPVFDQDLNCLPNPVDMPTLMENQENGQCLSELAVKKKKHRAAPEQIARLALDDLAKYFDLPILEASRNLKVGLTVLKRKCRELGIPRWPHRKIKSLDTLIHNLQ</sequence>
<evidence type="ECO:0000256" key="5">
    <source>
        <dbReference type="ARBA" id="ARBA00023163"/>
    </source>
</evidence>
<dbReference type="PANTHER" id="PTHR46373">
    <property type="entry name" value="PROTEIN RKD4"/>
    <property type="match status" value="1"/>
</dbReference>
<protein>
    <recommendedName>
        <fullName evidence="7">RWP-RK domain-containing protein</fullName>
    </recommendedName>
</protein>
<dbReference type="InterPro" id="IPR044607">
    <property type="entry name" value="RKD-like"/>
</dbReference>
<feature type="non-terminal residue" evidence="8">
    <location>
        <position position="1"/>
    </location>
</feature>
<dbReference type="GO" id="GO:0003677">
    <property type="term" value="F:DNA binding"/>
    <property type="evidence" value="ECO:0007669"/>
    <property type="project" value="UniProtKB-KW"/>
</dbReference>
<dbReference type="PROSITE" id="PS51519">
    <property type="entry name" value="RWP_RK"/>
    <property type="match status" value="1"/>
</dbReference>
<dbReference type="InterPro" id="IPR003035">
    <property type="entry name" value="RWP-RK_dom"/>
</dbReference>
<evidence type="ECO:0000256" key="6">
    <source>
        <dbReference type="ARBA" id="ARBA00023242"/>
    </source>
</evidence>
<evidence type="ECO:0000256" key="4">
    <source>
        <dbReference type="ARBA" id="ARBA00023125"/>
    </source>
</evidence>
<dbReference type="EMBL" id="JACGCM010002638">
    <property type="protein sequence ID" value="KAF6137653.1"/>
    <property type="molecule type" value="Genomic_DNA"/>
</dbReference>
<dbReference type="AlphaFoldDB" id="A0A7J7L4Y1"/>
<dbReference type="Pfam" id="PF02042">
    <property type="entry name" value="RWP-RK"/>
    <property type="match status" value="1"/>
</dbReference>
<dbReference type="PANTHER" id="PTHR46373:SF12">
    <property type="entry name" value="PROTEIN RKD5"/>
    <property type="match status" value="1"/>
</dbReference>
<dbReference type="OrthoDB" id="6270329at2759"/>
<keyword evidence="9" id="KW-1185">Reference proteome</keyword>
<gene>
    <name evidence="8" type="ORF">GIB67_020369</name>
</gene>
<feature type="domain" description="RWP-RK" evidence="7">
    <location>
        <begin position="190"/>
        <end position="263"/>
    </location>
</feature>
<evidence type="ECO:0000256" key="3">
    <source>
        <dbReference type="ARBA" id="ARBA00023054"/>
    </source>
</evidence>
<evidence type="ECO:0000313" key="9">
    <source>
        <dbReference type="Proteomes" id="UP000541444"/>
    </source>
</evidence>
<keyword evidence="3" id="KW-0175">Coiled coil</keyword>
<organism evidence="8 9">
    <name type="scientific">Kingdonia uniflora</name>
    <dbReference type="NCBI Taxonomy" id="39325"/>
    <lineage>
        <taxon>Eukaryota</taxon>
        <taxon>Viridiplantae</taxon>
        <taxon>Streptophyta</taxon>
        <taxon>Embryophyta</taxon>
        <taxon>Tracheophyta</taxon>
        <taxon>Spermatophyta</taxon>
        <taxon>Magnoliopsida</taxon>
        <taxon>Ranunculales</taxon>
        <taxon>Circaeasteraceae</taxon>
        <taxon>Kingdonia</taxon>
    </lineage>
</organism>